<protein>
    <submittedName>
        <fullName evidence="3">Uncharacterized protein</fullName>
    </submittedName>
</protein>
<sequence length="299" mass="34033">MSSDQPAPVEEAKESEAPTAEEVQPAQSPLPEVQAEETLLRQANHWHALYLDAQASVARFRADAANLQQQLADSLEREKHLSSRNLQLHCRQPCEEQEELVPAGVSQLRSLEKLLVAKDAELRRLQEELADRRTEVTKLRADRGAALSERAELETLRTELRAREGLEELLQAKELELANVRKVLSLSESSTAERLARAMRLKLQELHQSLSREDAKSQLVEAKDQQLHRLHRELAEQKELCRQVTEDAEEMRAICADRLVSCGNQEASHIRLIESLRAENAMADMRIQSLEMLRLTLRI</sequence>
<keyword evidence="4" id="KW-1185">Reference proteome</keyword>
<gene>
    <name evidence="3" type="ORF">SNAT2548_LOCUS25741</name>
</gene>
<accession>A0A812S2D1</accession>
<evidence type="ECO:0000313" key="3">
    <source>
        <dbReference type="EMBL" id="CAE7462379.1"/>
    </source>
</evidence>
<evidence type="ECO:0000256" key="2">
    <source>
        <dbReference type="SAM" id="MobiDB-lite"/>
    </source>
</evidence>
<organism evidence="3 4">
    <name type="scientific">Symbiodinium natans</name>
    <dbReference type="NCBI Taxonomy" id="878477"/>
    <lineage>
        <taxon>Eukaryota</taxon>
        <taxon>Sar</taxon>
        <taxon>Alveolata</taxon>
        <taxon>Dinophyceae</taxon>
        <taxon>Suessiales</taxon>
        <taxon>Symbiodiniaceae</taxon>
        <taxon>Symbiodinium</taxon>
    </lineage>
</organism>
<reference evidence="3" key="1">
    <citation type="submission" date="2021-02" db="EMBL/GenBank/DDBJ databases">
        <authorList>
            <person name="Dougan E. K."/>
            <person name="Rhodes N."/>
            <person name="Thang M."/>
            <person name="Chan C."/>
        </authorList>
    </citation>
    <scope>NUCLEOTIDE SEQUENCE</scope>
</reference>
<feature type="coiled-coil region" evidence="1">
    <location>
        <begin position="50"/>
        <end position="77"/>
    </location>
</feature>
<feature type="coiled-coil region" evidence="1">
    <location>
        <begin position="220"/>
        <end position="293"/>
    </location>
</feature>
<evidence type="ECO:0000313" key="4">
    <source>
        <dbReference type="Proteomes" id="UP000604046"/>
    </source>
</evidence>
<comment type="caution">
    <text evidence="3">The sequence shown here is derived from an EMBL/GenBank/DDBJ whole genome shotgun (WGS) entry which is preliminary data.</text>
</comment>
<name>A0A812S2D1_9DINO</name>
<evidence type="ECO:0000256" key="1">
    <source>
        <dbReference type="SAM" id="Coils"/>
    </source>
</evidence>
<dbReference type="Proteomes" id="UP000604046">
    <property type="component" value="Unassembled WGS sequence"/>
</dbReference>
<keyword evidence="1" id="KW-0175">Coiled coil</keyword>
<feature type="coiled-coil region" evidence="1">
    <location>
        <begin position="108"/>
        <end position="183"/>
    </location>
</feature>
<proteinExistence type="predicted"/>
<dbReference type="EMBL" id="CAJNDS010002406">
    <property type="protein sequence ID" value="CAE7462379.1"/>
    <property type="molecule type" value="Genomic_DNA"/>
</dbReference>
<feature type="region of interest" description="Disordered" evidence="2">
    <location>
        <begin position="1"/>
        <end position="31"/>
    </location>
</feature>
<dbReference type="AlphaFoldDB" id="A0A812S2D1"/>